<feature type="transmembrane region" description="Helical" evidence="1">
    <location>
        <begin position="12"/>
        <end position="40"/>
    </location>
</feature>
<protein>
    <submittedName>
        <fullName evidence="2">Uncharacterized protein</fullName>
    </submittedName>
</protein>
<feature type="transmembrane region" description="Helical" evidence="1">
    <location>
        <begin position="128"/>
        <end position="154"/>
    </location>
</feature>
<dbReference type="Proteomes" id="UP000887320">
    <property type="component" value="Unassembled WGS sequence"/>
</dbReference>
<reference evidence="2" key="1">
    <citation type="submission" date="2021-07" db="EMBL/GenBank/DDBJ databases">
        <authorList>
            <person name="Fernandez M."/>
            <person name="Pereira P."/>
            <person name="Torres Tejerizo G.A."/>
            <person name="Gonzalez P."/>
            <person name="Agostini E."/>
        </authorList>
    </citation>
    <scope>NUCLEOTIDE SEQUENCE</scope>
    <source>
        <strain evidence="2">SFC 500-1A</strain>
    </source>
</reference>
<sequence>MKNPRLVFEEACIFLLTYIAYVAAFLIFTYYCGASITLFYNNFLKKKQTISDSDVSYLNQTHGTDTSLIEGLGSVLDFFNAFIPSNILILIFLAVPYLLQFFLIYLMKRKKTNRNDRKVYISKALTSITSSISSLMFFITAILIIGVFYIGFVLKMWTSGLIGFFFFMGIAYIVITFLIFFMDKSIASIVKKTIY</sequence>
<accession>A0A8X8KDZ3</accession>
<proteinExistence type="predicted"/>
<keyword evidence="1" id="KW-0812">Transmembrane</keyword>
<keyword evidence="1" id="KW-0472">Membrane</keyword>
<gene>
    <name evidence="2" type="ORF">KW868_02025</name>
</gene>
<feature type="transmembrane region" description="Helical" evidence="1">
    <location>
        <begin position="160"/>
        <end position="182"/>
    </location>
</feature>
<dbReference type="RefSeq" id="WP_234622565.1">
    <property type="nucleotide sequence ID" value="NZ_JAHWXT010000001.1"/>
</dbReference>
<comment type="caution">
    <text evidence="2">The sequence shown here is derived from an EMBL/GenBank/DDBJ whole genome shotgun (WGS) entry which is preliminary data.</text>
</comment>
<evidence type="ECO:0000313" key="3">
    <source>
        <dbReference type="Proteomes" id="UP000887320"/>
    </source>
</evidence>
<organism evidence="2 3">
    <name type="scientific">Acinetobacter guillouiae</name>
    <name type="common">Acinetobacter genomosp. 11</name>
    <dbReference type="NCBI Taxonomy" id="106649"/>
    <lineage>
        <taxon>Bacteria</taxon>
        <taxon>Pseudomonadati</taxon>
        <taxon>Pseudomonadota</taxon>
        <taxon>Gammaproteobacteria</taxon>
        <taxon>Moraxellales</taxon>
        <taxon>Moraxellaceae</taxon>
        <taxon>Acinetobacter</taxon>
    </lineage>
</organism>
<evidence type="ECO:0000313" key="2">
    <source>
        <dbReference type="EMBL" id="MCF0263255.1"/>
    </source>
</evidence>
<dbReference type="EMBL" id="JAHWXT010000001">
    <property type="protein sequence ID" value="MCF0263255.1"/>
    <property type="molecule type" value="Genomic_DNA"/>
</dbReference>
<evidence type="ECO:0000256" key="1">
    <source>
        <dbReference type="SAM" id="Phobius"/>
    </source>
</evidence>
<keyword evidence="1" id="KW-1133">Transmembrane helix</keyword>
<name>A0A8X8KDZ3_ACIGI</name>
<feature type="transmembrane region" description="Helical" evidence="1">
    <location>
        <begin position="87"/>
        <end position="107"/>
    </location>
</feature>
<dbReference type="AlphaFoldDB" id="A0A8X8KDZ3"/>